<organism evidence="1 2">
    <name type="scientific">Amycolatopsis viridis</name>
    <dbReference type="NCBI Taxonomy" id="185678"/>
    <lineage>
        <taxon>Bacteria</taxon>
        <taxon>Bacillati</taxon>
        <taxon>Actinomycetota</taxon>
        <taxon>Actinomycetes</taxon>
        <taxon>Pseudonocardiales</taxon>
        <taxon>Pseudonocardiaceae</taxon>
        <taxon>Amycolatopsis</taxon>
    </lineage>
</organism>
<proteinExistence type="predicted"/>
<sequence>MNKPEPLFSSSRAFRLWRYSVEHSELVLRTDDDPEDLVELLFEGVLSVRFDQLRFADIVVGRAEDHILQSPTVDIPHLCIELGSAGHSAEVVCRRLTCVGGTYPDGKILWTVSAGRPRSRRHAELPAVERT</sequence>
<gene>
    <name evidence="1" type="ORF">FHX46_000496</name>
</gene>
<evidence type="ECO:0000313" key="1">
    <source>
        <dbReference type="EMBL" id="NIH77966.1"/>
    </source>
</evidence>
<reference evidence="1 2" key="1">
    <citation type="submission" date="2020-03" db="EMBL/GenBank/DDBJ databases">
        <title>Sequencing the genomes of 1000 actinobacteria strains.</title>
        <authorList>
            <person name="Klenk H.-P."/>
        </authorList>
    </citation>
    <scope>NUCLEOTIDE SEQUENCE [LARGE SCALE GENOMIC DNA]</scope>
    <source>
        <strain evidence="1 2">DSM 45668</strain>
    </source>
</reference>
<evidence type="ECO:0000313" key="2">
    <source>
        <dbReference type="Proteomes" id="UP000754495"/>
    </source>
</evidence>
<keyword evidence="2" id="KW-1185">Reference proteome</keyword>
<comment type="caution">
    <text evidence="1">The sequence shown here is derived from an EMBL/GenBank/DDBJ whole genome shotgun (WGS) entry which is preliminary data.</text>
</comment>
<dbReference type="RefSeq" id="WP_167110255.1">
    <property type="nucleotide sequence ID" value="NZ_JAANOU010000001.1"/>
</dbReference>
<dbReference type="Proteomes" id="UP000754495">
    <property type="component" value="Unassembled WGS sequence"/>
</dbReference>
<accession>A0ABX0SLW3</accession>
<dbReference type="EMBL" id="JAANOU010000001">
    <property type="protein sequence ID" value="NIH77966.1"/>
    <property type="molecule type" value="Genomic_DNA"/>
</dbReference>
<name>A0ABX0SLW3_9PSEU</name>
<protein>
    <submittedName>
        <fullName evidence="1">Uncharacterized protein</fullName>
    </submittedName>
</protein>